<dbReference type="AlphaFoldDB" id="A0A9Q5GVF8"/>
<evidence type="ECO:0000256" key="1">
    <source>
        <dbReference type="SAM" id="SignalP"/>
    </source>
</evidence>
<dbReference type="Proteomes" id="UP000281028">
    <property type="component" value="Unassembled WGS sequence"/>
</dbReference>
<comment type="caution">
    <text evidence="2">The sequence shown here is derived from an EMBL/GenBank/DDBJ whole genome shotgun (WGS) entry which is preliminary data.</text>
</comment>
<evidence type="ECO:0008006" key="4">
    <source>
        <dbReference type="Google" id="ProtNLM"/>
    </source>
</evidence>
<keyword evidence="3" id="KW-1185">Reference proteome</keyword>
<reference evidence="2" key="1">
    <citation type="submission" date="2020-05" db="EMBL/GenBank/DDBJ databases">
        <title>Chitinophaga laudate sp. nov., isolated from a tropical peat swamp.</title>
        <authorList>
            <person name="Goh C.B.S."/>
            <person name="Lee M.S."/>
            <person name="Parimannan S."/>
            <person name="Pasbakhsh P."/>
            <person name="Yule C.M."/>
            <person name="Rajandas H."/>
            <person name="Loke S."/>
            <person name="Croft L."/>
            <person name="Tan J.B.L."/>
        </authorList>
    </citation>
    <scope>NUCLEOTIDE SEQUENCE</scope>
    <source>
        <strain evidence="2">Mgbs1</strain>
    </source>
</reference>
<feature type="chain" id="PRO_5040175857" description="DUF2268 domain-containing protein" evidence="1">
    <location>
        <begin position="21"/>
        <end position="436"/>
    </location>
</feature>
<keyword evidence="1" id="KW-0732">Signal</keyword>
<dbReference type="OrthoDB" id="6402335at2"/>
<accession>A0A9Q5GVF8</accession>
<gene>
    <name evidence="2" type="ORF">ECE50_030645</name>
</gene>
<organism evidence="2 3">
    <name type="scientific">Chitinophaga solisilvae</name>
    <dbReference type="NCBI Taxonomy" id="1233460"/>
    <lineage>
        <taxon>Bacteria</taxon>
        <taxon>Pseudomonadati</taxon>
        <taxon>Bacteroidota</taxon>
        <taxon>Chitinophagia</taxon>
        <taxon>Chitinophagales</taxon>
        <taxon>Chitinophagaceae</taxon>
        <taxon>Chitinophaga</taxon>
    </lineage>
</organism>
<sequence length="436" mass="49134">MKQLALLSTIVFLLSASVSAQEAKTVITTDIDHFWEAYDSIRTTQDSLQQLQYIQELYIDKGTPGLHAFMKLKGYTAAGYVSLIRRYPAYWNSIRSNTMKVKELAGEFEPGIREFRKIYPELKPAAIYFTIGGMRSGGTAQPGMVLIGAEMVTGNAQTDVSELPANTRKWLQGYYGSDPFKNVVLLNIHEYVHTQQPNYGYNLLSQSLCEGACDFITELVTGKQIPLPYMDYGRKEETALKQKFKTDMFGDSWDTWLYNNGQGAAVADLGYFMGYRICKSYYHKTKNKTQAVKDIIGLNFQDSVMIENFLRKSAYFPEGFNKATLLTTLERQTPVVTKVGTVTGNTMIQATDTLLKIDFSRPMSNNGYSISLSADTTLQYPIKAVKGFSPDGQSILIRVNLQPGVRYGFIMTDRSFRSADGYRLKLHEVRFETGVQ</sequence>
<evidence type="ECO:0000313" key="2">
    <source>
        <dbReference type="EMBL" id="NSL91221.1"/>
    </source>
</evidence>
<proteinExistence type="predicted"/>
<evidence type="ECO:0000313" key="3">
    <source>
        <dbReference type="Proteomes" id="UP000281028"/>
    </source>
</evidence>
<name>A0A9Q5GVF8_9BACT</name>
<dbReference type="EMBL" id="RIAR02000003">
    <property type="protein sequence ID" value="NSL91221.1"/>
    <property type="molecule type" value="Genomic_DNA"/>
</dbReference>
<protein>
    <recommendedName>
        <fullName evidence="4">DUF2268 domain-containing protein</fullName>
    </recommendedName>
</protein>
<feature type="signal peptide" evidence="1">
    <location>
        <begin position="1"/>
        <end position="20"/>
    </location>
</feature>